<gene>
    <name evidence="2" type="ORF">FL622_08000</name>
</gene>
<organism evidence="2 3">
    <name type="scientific">Trichloromonas acetexigens</name>
    <dbReference type="NCBI Taxonomy" id="38815"/>
    <lineage>
        <taxon>Bacteria</taxon>
        <taxon>Pseudomonadati</taxon>
        <taxon>Thermodesulfobacteriota</taxon>
        <taxon>Desulfuromonadia</taxon>
        <taxon>Desulfuromonadales</taxon>
        <taxon>Trichloromonadaceae</taxon>
        <taxon>Trichloromonas</taxon>
    </lineage>
</organism>
<dbReference type="AlphaFoldDB" id="A0A550JET1"/>
<dbReference type="InterPro" id="IPR051829">
    <property type="entry name" value="Multiheme_Cytochr_ET"/>
</dbReference>
<name>A0A550JET1_9BACT</name>
<evidence type="ECO:0000313" key="3">
    <source>
        <dbReference type="Proteomes" id="UP000317155"/>
    </source>
</evidence>
<evidence type="ECO:0000313" key="2">
    <source>
        <dbReference type="EMBL" id="TRO81739.1"/>
    </source>
</evidence>
<keyword evidence="3" id="KW-1185">Reference proteome</keyword>
<keyword evidence="1" id="KW-0732">Signal</keyword>
<comment type="caution">
    <text evidence="2">The sequence shown here is derived from an EMBL/GenBank/DDBJ whole genome shotgun (WGS) entry which is preliminary data.</text>
</comment>
<dbReference type="SUPFAM" id="SSF48695">
    <property type="entry name" value="Multiheme cytochromes"/>
    <property type="match status" value="2"/>
</dbReference>
<dbReference type="InterPro" id="IPR036280">
    <property type="entry name" value="Multihaem_cyt_sf"/>
</dbReference>
<dbReference type="Proteomes" id="UP000317155">
    <property type="component" value="Unassembled WGS sequence"/>
</dbReference>
<sequence length="317" mass="33722">MNKFVLPILGFFLVLLSLPLSVGAETPPPVRQDLGLFDAVFNDLDEAGCRACHGGNIGTLHHTLAADEGLTCYSCHNPVLVNQGIFVVGCLECHEQQPGVASVHHLADSALAGDCVDCHGSMVQNRDDGHYVPSYAATMVTPLPSRGTGAEGQGSCRFCHDWGTDFASGEPISTNMETHHETGFYAQPGGCYWCHNPLAEPALAIRACEQCHAPLSIHNIQADTNGDGVITPGGEAPYFGHIGSNEDCLGCHGGAVDPALLSSRNSAIDNPTRHHLLVASKGKKCLDCHQLLLNDDGLFVFKDFRVCSSCHAQGGRR</sequence>
<reference evidence="2 3" key="1">
    <citation type="submission" date="2019-07" db="EMBL/GenBank/DDBJ databases">
        <title>Insights of Desulfuromonas acetexigens electromicrobiology.</title>
        <authorList>
            <person name="Katuri K."/>
            <person name="Sapireddy V."/>
            <person name="Shaw D.R."/>
            <person name="Saikaly P."/>
        </authorList>
    </citation>
    <scope>NUCLEOTIDE SEQUENCE [LARGE SCALE GENOMIC DNA]</scope>
    <source>
        <strain evidence="2 3">2873</strain>
    </source>
</reference>
<protein>
    <submittedName>
        <fullName evidence="2">Uncharacterized protein</fullName>
    </submittedName>
</protein>
<dbReference type="PANTHER" id="PTHR35038">
    <property type="entry name" value="DISSIMILATORY SULFITE REDUCTASE SIRA"/>
    <property type="match status" value="1"/>
</dbReference>
<dbReference type="OrthoDB" id="5396708at2"/>
<dbReference type="RefSeq" id="WP_092057566.1">
    <property type="nucleotide sequence ID" value="NZ_FOJJ01000037.1"/>
</dbReference>
<proteinExistence type="predicted"/>
<evidence type="ECO:0000256" key="1">
    <source>
        <dbReference type="ARBA" id="ARBA00022729"/>
    </source>
</evidence>
<dbReference type="Gene3D" id="3.90.10.10">
    <property type="entry name" value="Cytochrome C3"/>
    <property type="match status" value="2"/>
</dbReference>
<accession>A0A550JET1</accession>
<dbReference type="EMBL" id="VJVV01000005">
    <property type="protein sequence ID" value="TRO81739.1"/>
    <property type="molecule type" value="Genomic_DNA"/>
</dbReference>